<gene>
    <name evidence="1" type="ORF">SDC9_203764</name>
</gene>
<accession>A0A645IXD9</accession>
<sequence>MLPMQPGDVEVTYADTTKLEKAVNYKPSTSLSEGICSFVDWYKLYYNPDRF</sequence>
<reference evidence="1" key="1">
    <citation type="submission" date="2019-08" db="EMBL/GenBank/DDBJ databases">
        <authorList>
            <person name="Kucharzyk K."/>
            <person name="Murdoch R.W."/>
            <person name="Higgins S."/>
            <person name="Loffler F."/>
        </authorList>
    </citation>
    <scope>NUCLEOTIDE SEQUENCE</scope>
</reference>
<evidence type="ECO:0008006" key="2">
    <source>
        <dbReference type="Google" id="ProtNLM"/>
    </source>
</evidence>
<dbReference type="SUPFAM" id="SSF51735">
    <property type="entry name" value="NAD(P)-binding Rossmann-fold domains"/>
    <property type="match status" value="1"/>
</dbReference>
<name>A0A645IXD9_9ZZZZ</name>
<dbReference type="Gene3D" id="3.90.25.10">
    <property type="entry name" value="UDP-galactose 4-epimerase, domain 1"/>
    <property type="match status" value="1"/>
</dbReference>
<dbReference type="InterPro" id="IPR036291">
    <property type="entry name" value="NAD(P)-bd_dom_sf"/>
</dbReference>
<comment type="caution">
    <text evidence="1">The sequence shown here is derived from an EMBL/GenBank/DDBJ whole genome shotgun (WGS) entry which is preliminary data.</text>
</comment>
<proteinExistence type="predicted"/>
<organism evidence="1">
    <name type="scientific">bioreactor metagenome</name>
    <dbReference type="NCBI Taxonomy" id="1076179"/>
    <lineage>
        <taxon>unclassified sequences</taxon>
        <taxon>metagenomes</taxon>
        <taxon>ecological metagenomes</taxon>
    </lineage>
</organism>
<evidence type="ECO:0000313" key="1">
    <source>
        <dbReference type="EMBL" id="MPN56078.1"/>
    </source>
</evidence>
<protein>
    <recommendedName>
        <fullName evidence="2">UDP-N-acetylglucosamine 4-epimerase</fullName>
    </recommendedName>
</protein>
<dbReference type="AlphaFoldDB" id="A0A645IXD9"/>
<dbReference type="EMBL" id="VSSQ01126039">
    <property type="protein sequence ID" value="MPN56078.1"/>
    <property type="molecule type" value="Genomic_DNA"/>
</dbReference>